<feature type="region of interest" description="Disordered" evidence="2">
    <location>
        <begin position="174"/>
        <end position="223"/>
    </location>
</feature>
<dbReference type="eggNOG" id="KOG4374">
    <property type="taxonomic scope" value="Eukaryota"/>
</dbReference>
<evidence type="ECO:0000313" key="5">
    <source>
        <dbReference type="Proteomes" id="UP000026961"/>
    </source>
</evidence>
<sequence>MASSASSSRHQVTITLGRSGQMQTNLALPGKVANNCQHILANRQKPIQLSHETTQCAHPVVCMQSKKCYNRPEIVLASSKVFEPNKQTCFFELEIKRVVKRRAVSDIDNDDGVHLGRKRSVRDRLGNNMVGSESYDGQQRNKRRQIETNGLQHGDNDCQVGRDDLRLKLMKKGLSSNGGAEQNGVDLREKLSRKPKNIRRYDARGHVPESRSRYDGRDKIPELRSRYGMRERLPEPRTSALPSRIPSARSMDDLLKLDSSREAYSSWSGNLRHRSPEKLKSARRDMSPSRTYDHIRSMPPIRSAGTSRTSGLITRDAPDALRTQPYAGKSTISIDTTQPANGVASSATVMPTAPVMPEVPLTVTGLLNSLGLEKYVFLFHAEEVDMAALSQMGDSDLKEIGVPMTCVVTQSRVLERRFSRQWHLIQNGVDEQHAQELGAFVGNDNLLV</sequence>
<dbReference type="STRING" id="40148.A0A0D9ZLU6"/>
<evidence type="ECO:0000259" key="3">
    <source>
        <dbReference type="Pfam" id="PF00536"/>
    </source>
</evidence>
<dbReference type="Pfam" id="PF00536">
    <property type="entry name" value="SAM_1"/>
    <property type="match status" value="1"/>
</dbReference>
<feature type="compositionally biased region" description="Polar residues" evidence="2">
    <location>
        <begin position="129"/>
        <end position="138"/>
    </location>
</feature>
<feature type="compositionally biased region" description="Basic and acidic residues" evidence="2">
    <location>
        <begin position="275"/>
        <end position="296"/>
    </location>
</feature>
<dbReference type="SUPFAM" id="SSF47769">
    <property type="entry name" value="SAM/Pointed domain"/>
    <property type="match status" value="1"/>
</dbReference>
<name>A0A0D9ZLU6_9ORYZ</name>
<dbReference type="AlphaFoldDB" id="A0A0D9ZLU6"/>
<feature type="region of interest" description="Disordered" evidence="2">
    <location>
        <begin position="275"/>
        <end position="312"/>
    </location>
</feature>
<dbReference type="Proteomes" id="UP000026961">
    <property type="component" value="Chromosome 4"/>
</dbReference>
<evidence type="ECO:0000256" key="2">
    <source>
        <dbReference type="SAM" id="MobiDB-lite"/>
    </source>
</evidence>
<feature type="region of interest" description="Disordered" evidence="2">
    <location>
        <begin position="118"/>
        <end position="142"/>
    </location>
</feature>
<feature type="domain" description="SAM" evidence="3">
    <location>
        <begin position="362"/>
        <end position="402"/>
    </location>
</feature>
<proteinExistence type="predicted"/>
<organism evidence="4">
    <name type="scientific">Oryza glumipatula</name>
    <dbReference type="NCBI Taxonomy" id="40148"/>
    <lineage>
        <taxon>Eukaryota</taxon>
        <taxon>Viridiplantae</taxon>
        <taxon>Streptophyta</taxon>
        <taxon>Embryophyta</taxon>
        <taxon>Tracheophyta</taxon>
        <taxon>Spermatophyta</taxon>
        <taxon>Magnoliopsida</taxon>
        <taxon>Liliopsida</taxon>
        <taxon>Poales</taxon>
        <taxon>Poaceae</taxon>
        <taxon>BOP clade</taxon>
        <taxon>Oryzoideae</taxon>
        <taxon>Oryzeae</taxon>
        <taxon>Oryzinae</taxon>
        <taxon>Oryza</taxon>
    </lineage>
</organism>
<dbReference type="Gene3D" id="1.10.150.50">
    <property type="entry name" value="Transcription Factor, Ets-1"/>
    <property type="match status" value="1"/>
</dbReference>
<dbReference type="PANTHER" id="PTHR10627:SF75">
    <property type="entry name" value="OS04G0465000 PROTEIN"/>
    <property type="match status" value="1"/>
</dbReference>
<reference evidence="4" key="2">
    <citation type="submission" date="2018-05" db="EMBL/GenBank/DDBJ databases">
        <title>OgluRS3 (Oryza glumaepatula Reference Sequence Version 3).</title>
        <authorList>
            <person name="Zhang J."/>
            <person name="Kudrna D."/>
            <person name="Lee S."/>
            <person name="Talag J."/>
            <person name="Welchert J."/>
            <person name="Wing R.A."/>
        </authorList>
    </citation>
    <scope>NUCLEOTIDE SEQUENCE [LARGE SCALE GENOMIC DNA]</scope>
</reference>
<dbReference type="Gramene" id="OGLUM04G15170.1">
    <property type="protein sequence ID" value="OGLUM04G15170.1"/>
    <property type="gene ID" value="OGLUM04G15170"/>
</dbReference>
<dbReference type="PANTHER" id="PTHR10627">
    <property type="entry name" value="SCP160"/>
    <property type="match status" value="1"/>
</dbReference>
<accession>A0A0D9ZLU6</accession>
<dbReference type="InterPro" id="IPR013761">
    <property type="entry name" value="SAM/pointed_sf"/>
</dbReference>
<dbReference type="EnsemblPlants" id="OGLUM04G15170.1">
    <property type="protein sequence ID" value="OGLUM04G15170.1"/>
    <property type="gene ID" value="OGLUM04G15170"/>
</dbReference>
<feature type="compositionally biased region" description="Basic and acidic residues" evidence="2">
    <location>
        <begin position="199"/>
        <end position="223"/>
    </location>
</feature>
<keyword evidence="1" id="KW-0677">Repeat</keyword>
<dbReference type="InterPro" id="IPR001660">
    <property type="entry name" value="SAM"/>
</dbReference>
<protein>
    <recommendedName>
        <fullName evidence="3">SAM domain-containing protein</fullName>
    </recommendedName>
</protein>
<evidence type="ECO:0000313" key="4">
    <source>
        <dbReference type="EnsemblPlants" id="OGLUM04G15170.1"/>
    </source>
</evidence>
<evidence type="ECO:0000256" key="1">
    <source>
        <dbReference type="ARBA" id="ARBA00022737"/>
    </source>
</evidence>
<reference evidence="4" key="1">
    <citation type="submission" date="2015-04" db="UniProtKB">
        <authorList>
            <consortium name="EnsemblPlants"/>
        </authorList>
    </citation>
    <scope>IDENTIFICATION</scope>
</reference>
<keyword evidence="5" id="KW-1185">Reference proteome</keyword>